<dbReference type="Proteomes" id="UP000077927">
    <property type="component" value="Plasmid unnamed"/>
</dbReference>
<organism evidence="3 5">
    <name type="scientific">Ralstonia insidiosa</name>
    <dbReference type="NCBI Taxonomy" id="190721"/>
    <lineage>
        <taxon>Bacteria</taxon>
        <taxon>Pseudomonadati</taxon>
        <taxon>Pseudomonadota</taxon>
        <taxon>Betaproteobacteria</taxon>
        <taxon>Burkholderiales</taxon>
        <taxon>Burkholderiaceae</taxon>
        <taxon>Ralstonia</taxon>
    </lineage>
</organism>
<keyword evidence="5" id="KW-1185">Reference proteome</keyword>
<dbReference type="Proteomes" id="UP000078572">
    <property type="component" value="Plasmid pRI-2"/>
</dbReference>
<geneLocation type="plasmid" evidence="4"/>
<dbReference type="OrthoDB" id="9970934at2"/>
<dbReference type="KEGG" id="rin:ACS15_5835"/>
<geneLocation type="plasmid" evidence="5">
    <name>pri-2</name>
</geneLocation>
<evidence type="ECO:0000313" key="4">
    <source>
        <dbReference type="Proteomes" id="UP000077927"/>
    </source>
</evidence>
<feature type="region of interest" description="Disordered" evidence="1">
    <location>
        <begin position="1"/>
        <end position="32"/>
    </location>
</feature>
<proteinExistence type="predicted"/>
<dbReference type="RefSeq" id="WP_004636888.1">
    <property type="nucleotide sequence ID" value="NZ_CP012607.1"/>
</dbReference>
<geneLocation type="plasmid" evidence="3">
    <name>pRI-2</name>
</geneLocation>
<dbReference type="PATRIC" id="fig|190721.6.peg.5786"/>
<gene>
    <name evidence="3" type="ORF">A9Y76_28730</name>
    <name evidence="2" type="ORF">ACS15_5835</name>
</gene>
<sequence length="96" mass="11127">MKINGRYGPFTPKPEQAPYYRKRQRRQEAARREQVAQRAAWLDKHRSCANGCGQPVAFYDTIHYALRYSGCCSPECEAEMEQRDRASREDSGTPIE</sequence>
<dbReference type="EMBL" id="CP016025">
    <property type="protein sequence ID" value="ANJ76598.1"/>
    <property type="molecule type" value="Genomic_DNA"/>
</dbReference>
<protein>
    <submittedName>
        <fullName evidence="3">Uncharacterized protein</fullName>
    </submittedName>
</protein>
<dbReference type="GeneID" id="61530008"/>
<reference evidence="2 4" key="1">
    <citation type="submission" date="2015-09" db="EMBL/GenBank/DDBJ databases">
        <authorList>
            <person name="Xu Y."/>
            <person name="Nagy A."/>
            <person name="Liu N.T."/>
            <person name="Nou X."/>
        </authorList>
    </citation>
    <scope>NUCLEOTIDE SEQUENCE [LARGE SCALE GENOMIC DNA]</scope>
    <source>
        <strain evidence="2 4">FC1138</strain>
        <plasmid evidence="4">Plasmid</plasmid>
        <plasmid evidence="2">unnamed</plasmid>
    </source>
</reference>
<reference evidence="5" key="2">
    <citation type="submission" date="2016-06" db="EMBL/GenBank/DDBJ databases">
        <authorList>
            <person name="Xu Y."/>
            <person name="Nagy A."/>
            <person name="Yan X."/>
            <person name="Kim S.W."/>
            <person name="Haley B."/>
            <person name="Liu N.T."/>
            <person name="Nou X."/>
        </authorList>
    </citation>
    <scope>NUCLEOTIDE SEQUENCE [LARGE SCALE GENOMIC DNA]</scope>
    <source>
        <strain evidence="5">ATCC 49129</strain>
        <plasmid evidence="5">pri-2</plasmid>
    </source>
</reference>
<evidence type="ECO:0000313" key="5">
    <source>
        <dbReference type="Proteomes" id="UP000078572"/>
    </source>
</evidence>
<dbReference type="AlphaFoldDB" id="A0A192A8B2"/>
<evidence type="ECO:0000313" key="2">
    <source>
        <dbReference type="EMBL" id="ANH77072.1"/>
    </source>
</evidence>
<name>A0A192A8B2_9RALS</name>
<dbReference type="EMBL" id="CP012607">
    <property type="protein sequence ID" value="ANH77072.1"/>
    <property type="molecule type" value="Genomic_DNA"/>
</dbReference>
<accession>A0A192A8B2</accession>
<reference evidence="3" key="3">
    <citation type="submission" date="2016-06" db="EMBL/GenBank/DDBJ databases">
        <authorList>
            <person name="Kjaerup R.B."/>
            <person name="Dalgaard T.S."/>
            <person name="Juul-Madsen H.R."/>
        </authorList>
    </citation>
    <scope>NUCLEOTIDE SEQUENCE [LARGE SCALE GENOMIC DNA]</scope>
    <source>
        <strain evidence="3">ATCC 49129</strain>
        <plasmid evidence="3">pRI-2</plasmid>
    </source>
</reference>
<evidence type="ECO:0000313" key="3">
    <source>
        <dbReference type="EMBL" id="ANJ76598.1"/>
    </source>
</evidence>
<geneLocation type="plasmid" evidence="2">
    <name>unnamed</name>
</geneLocation>
<evidence type="ECO:0000256" key="1">
    <source>
        <dbReference type="SAM" id="MobiDB-lite"/>
    </source>
</evidence>
<keyword evidence="3" id="KW-0614">Plasmid</keyword>